<dbReference type="GO" id="GO:0005886">
    <property type="term" value="C:plasma membrane"/>
    <property type="evidence" value="ECO:0007669"/>
    <property type="project" value="UniProtKB-SubCell"/>
</dbReference>
<keyword evidence="10" id="KW-1185">Reference proteome</keyword>
<evidence type="ECO:0000313" key="10">
    <source>
        <dbReference type="Proteomes" id="UP000623172"/>
    </source>
</evidence>
<evidence type="ECO:0000256" key="7">
    <source>
        <dbReference type="RuleBase" id="RU363032"/>
    </source>
</evidence>
<feature type="transmembrane region" description="Helical" evidence="7">
    <location>
        <begin position="272"/>
        <end position="298"/>
    </location>
</feature>
<feature type="transmembrane region" description="Helical" evidence="7">
    <location>
        <begin position="94"/>
        <end position="117"/>
    </location>
</feature>
<dbReference type="RefSeq" id="WP_249316050.1">
    <property type="nucleotide sequence ID" value="NZ_JACRSR010000002.1"/>
</dbReference>
<dbReference type="CDD" id="cd06261">
    <property type="entry name" value="TM_PBP2"/>
    <property type="match status" value="1"/>
</dbReference>
<dbReference type="Pfam" id="PF00528">
    <property type="entry name" value="BPD_transp_1"/>
    <property type="match status" value="1"/>
</dbReference>
<dbReference type="Pfam" id="PF19300">
    <property type="entry name" value="BPD_transp_1_N"/>
    <property type="match status" value="1"/>
</dbReference>
<dbReference type="Proteomes" id="UP000623172">
    <property type="component" value="Unassembled WGS sequence"/>
</dbReference>
<keyword evidence="3" id="KW-1003">Cell membrane</keyword>
<evidence type="ECO:0000256" key="3">
    <source>
        <dbReference type="ARBA" id="ARBA00022475"/>
    </source>
</evidence>
<dbReference type="SUPFAM" id="SSF161098">
    <property type="entry name" value="MetI-like"/>
    <property type="match status" value="1"/>
</dbReference>
<keyword evidence="6 7" id="KW-0472">Membrane</keyword>
<dbReference type="InterPro" id="IPR000515">
    <property type="entry name" value="MetI-like"/>
</dbReference>
<dbReference type="PROSITE" id="PS50928">
    <property type="entry name" value="ABC_TM1"/>
    <property type="match status" value="1"/>
</dbReference>
<dbReference type="InterPro" id="IPR035906">
    <property type="entry name" value="MetI-like_sf"/>
</dbReference>
<comment type="similarity">
    <text evidence="7">Belongs to the binding-protein-dependent transport system permease family.</text>
</comment>
<evidence type="ECO:0000256" key="2">
    <source>
        <dbReference type="ARBA" id="ARBA00022448"/>
    </source>
</evidence>
<evidence type="ECO:0000259" key="8">
    <source>
        <dbReference type="PROSITE" id="PS50928"/>
    </source>
</evidence>
<dbReference type="Gene3D" id="1.10.3720.10">
    <property type="entry name" value="MetI-like"/>
    <property type="match status" value="1"/>
</dbReference>
<protein>
    <submittedName>
        <fullName evidence="9">ABC transporter permease</fullName>
    </submittedName>
</protein>
<dbReference type="InterPro" id="IPR045621">
    <property type="entry name" value="BPD_transp_1_N"/>
</dbReference>
<dbReference type="EMBL" id="JACRSR010000002">
    <property type="protein sequence ID" value="MBC8531461.1"/>
    <property type="molecule type" value="Genomic_DNA"/>
</dbReference>
<gene>
    <name evidence="9" type="ORF">H8696_06320</name>
</gene>
<feature type="transmembrane region" description="Helical" evidence="7">
    <location>
        <begin position="230"/>
        <end position="252"/>
    </location>
</feature>
<dbReference type="PANTHER" id="PTHR43163">
    <property type="entry name" value="DIPEPTIDE TRANSPORT SYSTEM PERMEASE PROTEIN DPPB-RELATED"/>
    <property type="match status" value="1"/>
</dbReference>
<keyword evidence="2 7" id="KW-0813">Transport</keyword>
<comment type="caution">
    <text evidence="9">The sequence shown here is derived from an EMBL/GenBank/DDBJ whole genome shotgun (WGS) entry which is preliminary data.</text>
</comment>
<sequence length="305" mass="33579">MVKYFIKRLFMALLTLWVIVTMTFFLMHAVPGNPFEDKKKIPADVLANMEAKYGLDKPVTEQYLIYMKNLLQGDLGISLKYKNRSVNSMIAQGFPVSATLGLAAGVLGISLGVLFGILAGVKRGKPIDYLVIVIAILGVSVPAFVFASLFQYFFAGKLHWFPVAGWGGLKYMILPALALGLRMIAYIARMMRTSMLDVLGQDYIKTAKAKGLSNMEVITRHTIRNAITPIITVVGVQLASILVGSFVIENIFSIPGVGKFLVDAVQGNDYTVIMGMTVFYAAILVTMMFIIDIVYTLVDPRVKLD</sequence>
<dbReference type="GO" id="GO:0055085">
    <property type="term" value="P:transmembrane transport"/>
    <property type="evidence" value="ECO:0007669"/>
    <property type="project" value="InterPro"/>
</dbReference>
<feature type="domain" description="ABC transmembrane type-1" evidence="8">
    <location>
        <begin position="94"/>
        <end position="295"/>
    </location>
</feature>
<organism evidence="9 10">
    <name type="scientific">Gehongia tenuis</name>
    <dbReference type="NCBI Taxonomy" id="2763655"/>
    <lineage>
        <taxon>Bacteria</taxon>
        <taxon>Bacillati</taxon>
        <taxon>Bacillota</taxon>
        <taxon>Clostridia</taxon>
        <taxon>Christensenellales</taxon>
        <taxon>Christensenellaceae</taxon>
        <taxon>Gehongia</taxon>
    </lineage>
</organism>
<feature type="transmembrane region" description="Helical" evidence="7">
    <location>
        <begin position="160"/>
        <end position="185"/>
    </location>
</feature>
<keyword evidence="5 7" id="KW-1133">Transmembrane helix</keyword>
<comment type="subcellular location">
    <subcellularLocation>
        <location evidence="1 7">Cell membrane</location>
        <topology evidence="1 7">Multi-pass membrane protein</topology>
    </subcellularLocation>
</comment>
<accession>A0A926D564</accession>
<reference evidence="9" key="1">
    <citation type="submission" date="2020-08" db="EMBL/GenBank/DDBJ databases">
        <title>Genome public.</title>
        <authorList>
            <person name="Liu C."/>
            <person name="Sun Q."/>
        </authorList>
    </citation>
    <scope>NUCLEOTIDE SEQUENCE</scope>
    <source>
        <strain evidence="9">NSJ-53</strain>
    </source>
</reference>
<dbReference type="AlphaFoldDB" id="A0A926D564"/>
<evidence type="ECO:0000313" key="9">
    <source>
        <dbReference type="EMBL" id="MBC8531461.1"/>
    </source>
</evidence>
<proteinExistence type="inferred from homology"/>
<keyword evidence="4 7" id="KW-0812">Transmembrane</keyword>
<name>A0A926D564_9FIRM</name>
<feature type="transmembrane region" description="Helical" evidence="7">
    <location>
        <begin position="129"/>
        <end position="154"/>
    </location>
</feature>
<evidence type="ECO:0000256" key="4">
    <source>
        <dbReference type="ARBA" id="ARBA00022692"/>
    </source>
</evidence>
<feature type="transmembrane region" description="Helical" evidence="7">
    <location>
        <begin position="9"/>
        <end position="30"/>
    </location>
</feature>
<dbReference type="PANTHER" id="PTHR43163:SF6">
    <property type="entry name" value="DIPEPTIDE TRANSPORT SYSTEM PERMEASE PROTEIN DPPB-RELATED"/>
    <property type="match status" value="1"/>
</dbReference>
<evidence type="ECO:0000256" key="5">
    <source>
        <dbReference type="ARBA" id="ARBA00022989"/>
    </source>
</evidence>
<evidence type="ECO:0000256" key="1">
    <source>
        <dbReference type="ARBA" id="ARBA00004651"/>
    </source>
</evidence>
<evidence type="ECO:0000256" key="6">
    <source>
        <dbReference type="ARBA" id="ARBA00023136"/>
    </source>
</evidence>